<dbReference type="OrthoDB" id="9811198at2"/>
<proteinExistence type="inferred from homology"/>
<evidence type="ECO:0000256" key="2">
    <source>
        <dbReference type="ARBA" id="ARBA00009298"/>
    </source>
</evidence>
<evidence type="ECO:0000256" key="6">
    <source>
        <dbReference type="ARBA" id="ARBA00023136"/>
    </source>
</evidence>
<dbReference type="GO" id="GO:0005886">
    <property type="term" value="C:plasma membrane"/>
    <property type="evidence" value="ECO:0007669"/>
    <property type="project" value="UniProtKB-SubCell"/>
</dbReference>
<dbReference type="EMBL" id="SLZQ01000001">
    <property type="protein sequence ID" value="TCS39432.1"/>
    <property type="molecule type" value="Genomic_DNA"/>
</dbReference>
<dbReference type="RefSeq" id="WP_132256746.1">
    <property type="nucleotide sequence ID" value="NZ_SLZQ01000001.1"/>
</dbReference>
<feature type="transmembrane region" description="Helical" evidence="7">
    <location>
        <begin position="112"/>
        <end position="138"/>
    </location>
</feature>
<evidence type="ECO:0000256" key="1">
    <source>
        <dbReference type="ARBA" id="ARBA00004651"/>
    </source>
</evidence>
<keyword evidence="6 7" id="KW-0472">Membrane</keyword>
<comment type="similarity">
    <text evidence="2 7">Belongs to the MgtC/SapB family.</text>
</comment>
<organism evidence="9 10">
    <name type="scientific">Paucimonas lemoignei</name>
    <name type="common">Pseudomonas lemoignei</name>
    <dbReference type="NCBI Taxonomy" id="29443"/>
    <lineage>
        <taxon>Bacteria</taxon>
        <taxon>Pseudomonadati</taxon>
        <taxon>Pseudomonadota</taxon>
        <taxon>Betaproteobacteria</taxon>
        <taxon>Burkholderiales</taxon>
        <taxon>Burkholderiaceae</taxon>
        <taxon>Paucimonas</taxon>
    </lineage>
</organism>
<dbReference type="InterPro" id="IPR003416">
    <property type="entry name" value="MgtC/SapB/SrpB/YhiD_fam"/>
</dbReference>
<dbReference type="PANTHER" id="PTHR33778:SF1">
    <property type="entry name" value="MAGNESIUM TRANSPORTER YHID-RELATED"/>
    <property type="match status" value="1"/>
</dbReference>
<feature type="domain" description="MgtC/SapB/SrpB/YhiD N-terminal" evidence="8">
    <location>
        <begin position="12"/>
        <end position="143"/>
    </location>
</feature>
<reference evidence="9 10" key="1">
    <citation type="submission" date="2019-03" db="EMBL/GenBank/DDBJ databases">
        <title>Genomic Encyclopedia of Type Strains, Phase IV (KMG-IV): sequencing the most valuable type-strain genomes for metagenomic binning, comparative biology and taxonomic classification.</title>
        <authorList>
            <person name="Goeker M."/>
        </authorList>
    </citation>
    <scope>NUCLEOTIDE SEQUENCE [LARGE SCALE GENOMIC DNA]</scope>
    <source>
        <strain evidence="9 10">DSM 7445</strain>
    </source>
</reference>
<evidence type="ECO:0000256" key="7">
    <source>
        <dbReference type="RuleBase" id="RU365041"/>
    </source>
</evidence>
<comment type="subcellular location">
    <subcellularLocation>
        <location evidence="7">Cell inner membrane</location>
        <topology evidence="7">Multi-pass membrane protein</topology>
    </subcellularLocation>
    <subcellularLocation>
        <location evidence="1">Cell membrane</location>
        <topology evidence="1">Multi-pass membrane protein</topology>
    </subcellularLocation>
</comment>
<dbReference type="InterPro" id="IPR049177">
    <property type="entry name" value="MgtC_SapB_SrpB_YhiD_N"/>
</dbReference>
<evidence type="ECO:0000256" key="5">
    <source>
        <dbReference type="ARBA" id="ARBA00022989"/>
    </source>
</evidence>
<evidence type="ECO:0000256" key="3">
    <source>
        <dbReference type="ARBA" id="ARBA00022475"/>
    </source>
</evidence>
<feature type="transmembrane region" description="Helical" evidence="7">
    <location>
        <begin position="74"/>
        <end position="91"/>
    </location>
</feature>
<accession>A0A4R3I1L6</accession>
<comment type="caution">
    <text evidence="9">The sequence shown here is derived from an EMBL/GenBank/DDBJ whole genome shotgun (WGS) entry which is preliminary data.</text>
</comment>
<keyword evidence="10" id="KW-1185">Reference proteome</keyword>
<dbReference type="PRINTS" id="PR01837">
    <property type="entry name" value="MGTCSAPBPROT"/>
</dbReference>
<evidence type="ECO:0000259" key="8">
    <source>
        <dbReference type="Pfam" id="PF02308"/>
    </source>
</evidence>
<dbReference type="Pfam" id="PF02308">
    <property type="entry name" value="MgtC"/>
    <property type="match status" value="1"/>
</dbReference>
<keyword evidence="5 7" id="KW-1133">Transmembrane helix</keyword>
<feature type="transmembrane region" description="Helical" evidence="7">
    <location>
        <begin position="36"/>
        <end position="54"/>
    </location>
</feature>
<dbReference type="PANTHER" id="PTHR33778">
    <property type="entry name" value="PROTEIN MGTC"/>
    <property type="match status" value="1"/>
</dbReference>
<name>A0A4R3I1L6_PAULE</name>
<feature type="transmembrane region" description="Helical" evidence="7">
    <location>
        <begin position="6"/>
        <end position="24"/>
    </location>
</feature>
<evidence type="ECO:0000256" key="4">
    <source>
        <dbReference type="ARBA" id="ARBA00022692"/>
    </source>
</evidence>
<evidence type="ECO:0000313" key="9">
    <source>
        <dbReference type="EMBL" id="TCS39432.1"/>
    </source>
</evidence>
<dbReference type="Proteomes" id="UP000295382">
    <property type="component" value="Unassembled WGS sequence"/>
</dbReference>
<keyword evidence="3" id="KW-1003">Cell membrane</keyword>
<gene>
    <name evidence="9" type="ORF">EDC30_101388</name>
</gene>
<sequence length="230" mass="25447">MQPDEILIVTHLLGALLAGAIIGLERSYHGRPAGFRTHTLVCLASSLLMLVTLFQTTWLHNVPFEAVRTDPTRMAQGIMTGIGFLGAGVIFKEGLSVRGLTTAASIWMTAAIGILMGIGFYLPAVLATVLTLGVLSIFRKIESHMPSLSYAFHSLRFDRNDVLDEEEVRNIMQEHGFNIANMSYRMSEDGTTFEYRMMLRSRSAQDISVLASHLLRIKKVKSFQLSPTGD</sequence>
<keyword evidence="4 7" id="KW-0812">Transmembrane</keyword>
<protein>
    <recommendedName>
        <fullName evidence="7">Protein MgtC</fullName>
    </recommendedName>
</protein>
<evidence type="ECO:0000313" key="10">
    <source>
        <dbReference type="Proteomes" id="UP000295382"/>
    </source>
</evidence>
<keyword evidence="7" id="KW-0997">Cell inner membrane</keyword>
<dbReference type="AlphaFoldDB" id="A0A4R3I1L6"/>